<evidence type="ECO:0000313" key="2">
    <source>
        <dbReference type="EMBL" id="MCZ4719901.1"/>
    </source>
</evidence>
<proteinExistence type="predicted"/>
<sequence>MRTTVRLSMISVLSVAAFYSIAANVTQINRYATVANKPLAAQVNPLLAVQQIHFPLEVQTIGQAIEWWLKFSGFSLVSKEKQPESLQIIMQQPLPQIDRNLGPLTVKDGLEVLVGQQSFALIEDPLLRQVNFKLKPGLKTGGKS</sequence>
<dbReference type="NCBIfam" id="TIGR03748">
    <property type="entry name" value="conj_PilL"/>
    <property type="match status" value="1"/>
</dbReference>
<comment type="caution">
    <text evidence="2">The sequence shown here is derived from an EMBL/GenBank/DDBJ whole genome shotgun (WGS) entry which is preliminary data.</text>
</comment>
<feature type="chain" id="PRO_5042964383" description="Integrating conjugative element protein PilL, PFGI-1 class" evidence="1">
    <location>
        <begin position="23"/>
        <end position="144"/>
    </location>
</feature>
<name>A0AAN5STV0_LEGPN</name>
<dbReference type="EMBL" id="JAPXIC010000080">
    <property type="protein sequence ID" value="MCZ4719901.1"/>
    <property type="molecule type" value="Genomic_DNA"/>
</dbReference>
<dbReference type="Proteomes" id="UP001071279">
    <property type="component" value="Unassembled WGS sequence"/>
</dbReference>
<protein>
    <recommendedName>
        <fullName evidence="4">Integrating conjugative element protein PilL, PFGI-1 class</fullName>
    </recommendedName>
</protein>
<dbReference type="InterPro" id="IPR022260">
    <property type="entry name" value="Integr_conj_element_PilL"/>
</dbReference>
<keyword evidence="1" id="KW-0732">Signal</keyword>
<organism evidence="2 3">
    <name type="scientific">Legionella pneumophila</name>
    <dbReference type="NCBI Taxonomy" id="446"/>
    <lineage>
        <taxon>Bacteria</taxon>
        <taxon>Pseudomonadati</taxon>
        <taxon>Pseudomonadota</taxon>
        <taxon>Gammaproteobacteria</taxon>
        <taxon>Legionellales</taxon>
        <taxon>Legionellaceae</taxon>
        <taxon>Legionella</taxon>
    </lineage>
</organism>
<dbReference type="RefSeq" id="WP_061722681.1">
    <property type="nucleotide sequence ID" value="NZ_CP114576.1"/>
</dbReference>
<evidence type="ECO:0000313" key="3">
    <source>
        <dbReference type="Proteomes" id="UP001071279"/>
    </source>
</evidence>
<evidence type="ECO:0008006" key="4">
    <source>
        <dbReference type="Google" id="ProtNLM"/>
    </source>
</evidence>
<dbReference type="AlphaFoldDB" id="A0AAN5STV0"/>
<feature type="signal peptide" evidence="1">
    <location>
        <begin position="1"/>
        <end position="22"/>
    </location>
</feature>
<accession>A0AAN5STV0</accession>
<gene>
    <name evidence="2" type="ORF">O6C86_11850</name>
</gene>
<reference evidence="2" key="1">
    <citation type="submission" date="2022-12" db="EMBL/GenBank/DDBJ databases">
        <title>Comparative genomics of Legionella pneumophila isolates from the West Bank and Germany support molecular epidemiology of Legionnaires disease.</title>
        <authorList>
            <person name="Zayed A.R."/>
            <person name="Bitar D.M."/>
            <person name="Steinert M."/>
            <person name="Lueck C."/>
            <person name="Brettar I."/>
            <person name="Hoefle M.G."/>
            <person name="Bunk B."/>
        </authorList>
    </citation>
    <scope>NUCLEOTIDE SEQUENCE</scope>
    <source>
        <strain evidence="2">H23</strain>
    </source>
</reference>
<evidence type="ECO:0000256" key="1">
    <source>
        <dbReference type="SAM" id="SignalP"/>
    </source>
</evidence>